<keyword evidence="3 9" id="KW-0808">Transferase</keyword>
<dbReference type="Pfam" id="PF01553">
    <property type="entry name" value="Acyltransferase"/>
    <property type="match status" value="1"/>
</dbReference>
<evidence type="ECO:0000313" key="9">
    <source>
        <dbReference type="EMBL" id="VDM87949.1"/>
    </source>
</evidence>
<dbReference type="GO" id="GO:0003841">
    <property type="term" value="F:1-acylglycerol-3-phosphate O-acyltransferase activity"/>
    <property type="evidence" value="ECO:0007669"/>
    <property type="project" value="TreeGrafter"/>
</dbReference>
<accession>A0A3S4CUC9</accession>
<feature type="transmembrane region" description="Helical" evidence="7">
    <location>
        <begin position="40"/>
        <end position="58"/>
    </location>
</feature>
<protein>
    <submittedName>
        <fullName evidence="9">2-acyl-glycerophospho-ethanolamine acyltransferase</fullName>
    </submittedName>
</protein>
<reference evidence="10" key="1">
    <citation type="submission" date="2018-02" db="EMBL/GenBank/DDBJ databases">
        <authorList>
            <person name="Seth-Smith MB H."/>
            <person name="Seth-Smith H."/>
        </authorList>
    </citation>
    <scope>NUCLEOTIDE SEQUENCE [LARGE SCALE GENOMIC DNA]</scope>
</reference>
<keyword evidence="2" id="KW-0444">Lipid biosynthesis</keyword>
<dbReference type="Proteomes" id="UP000269998">
    <property type="component" value="Chromosome"/>
</dbReference>
<keyword evidence="7" id="KW-0472">Membrane</keyword>
<keyword evidence="10" id="KW-1185">Reference proteome</keyword>
<evidence type="ECO:0000256" key="4">
    <source>
        <dbReference type="ARBA" id="ARBA00023098"/>
    </source>
</evidence>
<dbReference type="CDD" id="cd07989">
    <property type="entry name" value="LPLAT_AGPAT-like"/>
    <property type="match status" value="1"/>
</dbReference>
<dbReference type="InterPro" id="IPR002123">
    <property type="entry name" value="Plipid/glycerol_acylTrfase"/>
</dbReference>
<feature type="region of interest" description="Disordered" evidence="6">
    <location>
        <begin position="295"/>
        <end position="315"/>
    </location>
</feature>
<dbReference type="EMBL" id="LR130759">
    <property type="protein sequence ID" value="VDM87949.1"/>
    <property type="molecule type" value="Genomic_DNA"/>
</dbReference>
<dbReference type="SUPFAM" id="SSF69593">
    <property type="entry name" value="Glycerol-3-phosphate (1)-acyltransferase"/>
    <property type="match status" value="1"/>
</dbReference>
<evidence type="ECO:0000259" key="8">
    <source>
        <dbReference type="SMART" id="SM00563"/>
    </source>
</evidence>
<name>A0A3S4CUC9_9MYCO</name>
<dbReference type="PANTHER" id="PTHR10434:SF64">
    <property type="entry name" value="1-ACYL-SN-GLYCEROL-3-PHOSPHATE ACYLTRANSFERASE-RELATED"/>
    <property type="match status" value="1"/>
</dbReference>
<dbReference type="KEGG" id="mbai:MB901379_01501"/>
<dbReference type="SMART" id="SM00563">
    <property type="entry name" value="PlsC"/>
    <property type="match status" value="1"/>
</dbReference>
<evidence type="ECO:0000256" key="5">
    <source>
        <dbReference type="ARBA" id="ARBA00023315"/>
    </source>
</evidence>
<comment type="pathway">
    <text evidence="1">Lipid metabolism.</text>
</comment>
<evidence type="ECO:0000256" key="3">
    <source>
        <dbReference type="ARBA" id="ARBA00022679"/>
    </source>
</evidence>
<feature type="domain" description="Phospholipid/glycerol acyltransferase" evidence="8">
    <location>
        <begin position="96"/>
        <end position="237"/>
    </location>
</feature>
<evidence type="ECO:0000313" key="10">
    <source>
        <dbReference type="Proteomes" id="UP000269998"/>
    </source>
</evidence>
<proteinExistence type="predicted"/>
<keyword evidence="7" id="KW-1133">Transmembrane helix</keyword>
<sequence>MNSPMRAPEHSWLPRTSCSVGCVGVGDAGQLRGPRVVPRVALRVMLALLLAPGVPLLVMPLPGRTRAQRIYCRLVLRCFGVRIAISGSPIRNLRGVLVVSSHMSWLDVFAIGSVLPGSFVARADMFTGGVVGMVARILRIIPIERASLRRLPAVVDTVARRLRAGQTVVAFPEGTTWCGLAHDDAGLGRPRGRGSAGGAAAGASPGQHLGPGPFYPAMFQAAIDAGRPVQPLRLTYHHVDGSVSTAPAYVGDDTLWRSIRRLLRVRRTIARVHVESLQLPGTDRRTLAGRCQTAVQAGSPADRTPHRGHGYPVAV</sequence>
<dbReference type="PANTHER" id="PTHR10434">
    <property type="entry name" value="1-ACYL-SN-GLYCEROL-3-PHOSPHATE ACYLTRANSFERASE"/>
    <property type="match status" value="1"/>
</dbReference>
<keyword evidence="7" id="KW-0812">Transmembrane</keyword>
<gene>
    <name evidence="9" type="ORF">MB901379_01501</name>
</gene>
<evidence type="ECO:0000256" key="7">
    <source>
        <dbReference type="SAM" id="Phobius"/>
    </source>
</evidence>
<dbReference type="GO" id="GO:0006654">
    <property type="term" value="P:phosphatidic acid biosynthetic process"/>
    <property type="evidence" value="ECO:0007669"/>
    <property type="project" value="TreeGrafter"/>
</dbReference>
<evidence type="ECO:0000256" key="2">
    <source>
        <dbReference type="ARBA" id="ARBA00022516"/>
    </source>
</evidence>
<keyword evidence="5 9" id="KW-0012">Acyltransferase</keyword>
<evidence type="ECO:0000256" key="6">
    <source>
        <dbReference type="SAM" id="MobiDB-lite"/>
    </source>
</evidence>
<keyword evidence="4" id="KW-0443">Lipid metabolism</keyword>
<dbReference type="AlphaFoldDB" id="A0A3S4CUC9"/>
<organism evidence="9 10">
    <name type="scientific">Mycobacterium basiliense</name>
    <dbReference type="NCBI Taxonomy" id="2094119"/>
    <lineage>
        <taxon>Bacteria</taxon>
        <taxon>Bacillati</taxon>
        <taxon>Actinomycetota</taxon>
        <taxon>Actinomycetes</taxon>
        <taxon>Mycobacteriales</taxon>
        <taxon>Mycobacteriaceae</taxon>
        <taxon>Mycobacterium</taxon>
    </lineage>
</organism>
<evidence type="ECO:0000256" key="1">
    <source>
        <dbReference type="ARBA" id="ARBA00005189"/>
    </source>
</evidence>